<organism evidence="2 3">
    <name type="scientific">Halorientalis brevis</name>
    <dbReference type="NCBI Taxonomy" id="1126241"/>
    <lineage>
        <taxon>Archaea</taxon>
        <taxon>Methanobacteriati</taxon>
        <taxon>Methanobacteriota</taxon>
        <taxon>Stenosarchaea group</taxon>
        <taxon>Halobacteria</taxon>
        <taxon>Halobacteriales</taxon>
        <taxon>Haloarculaceae</taxon>
        <taxon>Halorientalis</taxon>
    </lineage>
</organism>
<sequence length="108" mass="11335">MPSLDSVAIEWLASGAFVVLLGALIKFAGWTWLLAGYSESTSSVSDDVVRDMAGNTILRVGIATVVVGVLASVTTPPAYLEPVVGAVIVLDVGRLIYRLNTWSPSQTA</sequence>
<feature type="transmembrane region" description="Helical" evidence="1">
    <location>
        <begin position="12"/>
        <end position="35"/>
    </location>
</feature>
<evidence type="ECO:0000313" key="3">
    <source>
        <dbReference type="Proteomes" id="UP001597119"/>
    </source>
</evidence>
<dbReference type="AlphaFoldDB" id="A0ABD6C9F6"/>
<dbReference type="Pfam" id="PF12650">
    <property type="entry name" value="DUF3784"/>
    <property type="match status" value="1"/>
</dbReference>
<dbReference type="RefSeq" id="WP_247379660.1">
    <property type="nucleotide sequence ID" value="NZ_JALLGV010000007.1"/>
</dbReference>
<keyword evidence="3" id="KW-1185">Reference proteome</keyword>
<dbReference type="InterPro" id="IPR017259">
    <property type="entry name" value="UCP037672"/>
</dbReference>
<gene>
    <name evidence="2" type="ORF">ACFR9U_05715</name>
</gene>
<dbReference type="Proteomes" id="UP001597119">
    <property type="component" value="Unassembled WGS sequence"/>
</dbReference>
<name>A0ABD6C9F6_9EURY</name>
<keyword evidence="1" id="KW-0812">Transmembrane</keyword>
<keyword evidence="1" id="KW-1133">Transmembrane helix</keyword>
<evidence type="ECO:0000256" key="1">
    <source>
        <dbReference type="SAM" id="Phobius"/>
    </source>
</evidence>
<dbReference type="EMBL" id="JBHUDJ010000002">
    <property type="protein sequence ID" value="MFD1586469.1"/>
    <property type="molecule type" value="Genomic_DNA"/>
</dbReference>
<proteinExistence type="predicted"/>
<reference evidence="2 3" key="1">
    <citation type="journal article" date="2019" name="Int. J. Syst. Evol. Microbiol.">
        <title>The Global Catalogue of Microorganisms (GCM) 10K type strain sequencing project: providing services to taxonomists for standard genome sequencing and annotation.</title>
        <authorList>
            <consortium name="The Broad Institute Genomics Platform"/>
            <consortium name="The Broad Institute Genome Sequencing Center for Infectious Disease"/>
            <person name="Wu L."/>
            <person name="Ma J."/>
        </authorList>
    </citation>
    <scope>NUCLEOTIDE SEQUENCE [LARGE SCALE GENOMIC DNA]</scope>
    <source>
        <strain evidence="2 3">CGMCC 1.12125</strain>
    </source>
</reference>
<accession>A0ABD6C9F6</accession>
<comment type="caution">
    <text evidence="2">The sequence shown here is derived from an EMBL/GenBank/DDBJ whole genome shotgun (WGS) entry which is preliminary data.</text>
</comment>
<evidence type="ECO:0000313" key="2">
    <source>
        <dbReference type="EMBL" id="MFD1586469.1"/>
    </source>
</evidence>
<keyword evidence="1" id="KW-0472">Membrane</keyword>
<evidence type="ECO:0008006" key="4">
    <source>
        <dbReference type="Google" id="ProtNLM"/>
    </source>
</evidence>
<feature type="transmembrane region" description="Helical" evidence="1">
    <location>
        <begin position="56"/>
        <end position="73"/>
    </location>
</feature>
<protein>
    <recommendedName>
        <fullName evidence="4">DUF3784 domain-containing protein</fullName>
    </recommendedName>
</protein>